<dbReference type="PATRIC" id="fig|1212765.3.peg.459"/>
<reference evidence="2 3" key="1">
    <citation type="journal article" date="2012" name="J. Bacteriol.">
        <title>Genome Sequence of "Candidatus Mycoplasma haemolamae" Strain Purdue, a Red Blood Cell Pathogen of Alpacas (Vicugna pacos) and Llamas (Lama glama).</title>
        <authorList>
            <person name="Guimaraes A.M."/>
            <person name="Toth B."/>
            <person name="Santos A.P."/>
            <person name="do Nascimento N.C."/>
            <person name="Kritchevsky J.E."/>
            <person name="Messick J.B."/>
        </authorList>
    </citation>
    <scope>NUCLEOTIDE SEQUENCE [LARGE SCALE GENOMIC DNA]</scope>
    <source>
        <strain evidence="2 3">Purdue</strain>
    </source>
</reference>
<keyword evidence="3" id="KW-1185">Reference proteome</keyword>
<evidence type="ECO:0000256" key="1">
    <source>
        <dbReference type="SAM" id="MobiDB-lite"/>
    </source>
</evidence>
<evidence type="ECO:0008006" key="4">
    <source>
        <dbReference type="Google" id="ProtNLM"/>
    </source>
</evidence>
<gene>
    <name evidence="2" type="ordered locus">MHLP_02045</name>
</gene>
<organism evidence="2 3">
    <name type="scientific">Mycoplasma haematolamae (strain Purdue)</name>
    <dbReference type="NCBI Taxonomy" id="1212765"/>
    <lineage>
        <taxon>Bacteria</taxon>
        <taxon>Bacillati</taxon>
        <taxon>Mycoplasmatota</taxon>
        <taxon>Mollicutes</taxon>
        <taxon>Mycoplasmataceae</taxon>
        <taxon>Mycoplasma</taxon>
    </lineage>
</organism>
<dbReference type="HOGENOM" id="CLU_105040_0_0_14"/>
<accession>I7CJG9</accession>
<sequence length="200" mass="22102">MSPKLIALFLAGSGGIAGSGCGIYYATDLARSSKDSESRDQTSKESLRLTNSEKPSSASFDVSANSSEPSWVQDKTEQDSSDDDDLADEEASTKTSGSLFFIKEKDETGWDENSYTYKLEVKYGSDFIRPTNSVFEVSFSTTSDITAINSLVNLFTTDISFKFDGIDDVMKEVKKYEDRFTSTFDVSVYQQLKEGVEKLS</sequence>
<feature type="compositionally biased region" description="Low complexity" evidence="1">
    <location>
        <begin position="56"/>
        <end position="67"/>
    </location>
</feature>
<dbReference type="EMBL" id="CP003731">
    <property type="protein sequence ID" value="AFO51989.1"/>
    <property type="molecule type" value="Genomic_DNA"/>
</dbReference>
<feature type="region of interest" description="Disordered" evidence="1">
    <location>
        <begin position="30"/>
        <end position="92"/>
    </location>
</feature>
<dbReference type="KEGG" id="mhl:MHLP_02045"/>
<dbReference type="AlphaFoldDB" id="I7CJG9"/>
<evidence type="ECO:0000313" key="3">
    <source>
        <dbReference type="Proteomes" id="UP000006502"/>
    </source>
</evidence>
<dbReference type="Proteomes" id="UP000006502">
    <property type="component" value="Chromosome"/>
</dbReference>
<feature type="compositionally biased region" description="Acidic residues" evidence="1">
    <location>
        <begin position="79"/>
        <end position="90"/>
    </location>
</feature>
<protein>
    <recommendedName>
        <fullName evidence="4">Lipoprotein</fullName>
    </recommendedName>
</protein>
<dbReference type="STRING" id="1212765.MHLP_02045"/>
<dbReference type="PROSITE" id="PS51257">
    <property type="entry name" value="PROKAR_LIPOPROTEIN"/>
    <property type="match status" value="1"/>
</dbReference>
<name>I7CJG9_MYCHA</name>
<evidence type="ECO:0000313" key="2">
    <source>
        <dbReference type="EMBL" id="AFO51989.1"/>
    </source>
</evidence>
<feature type="compositionally biased region" description="Basic and acidic residues" evidence="1">
    <location>
        <begin position="31"/>
        <end position="47"/>
    </location>
</feature>
<reference evidence="3" key="2">
    <citation type="submission" date="2012-07" db="EMBL/GenBank/DDBJ databases">
        <title>Complete genome sequence of 'Candidatus Mycoplasma haemolamae'.</title>
        <authorList>
            <person name="Guimaraes A.M.S."/>
            <person name="Toth B."/>
            <person name="Santos A.P."/>
            <person name="Nascimento N.C."/>
            <person name="Sojka J.E."/>
            <person name="Messick J.B."/>
        </authorList>
    </citation>
    <scope>NUCLEOTIDE SEQUENCE [LARGE SCALE GENOMIC DNA]</scope>
    <source>
        <strain evidence="3">Purdue</strain>
    </source>
</reference>
<proteinExistence type="predicted"/>